<sequence>MIDTQEPLNTTGGHCRKSPTKTTTLPPKGKSRCYMMSRKVRSTALAQCRCCVGASSQTINFASWNSSIESLCPNIEHIESLPMAIGILKTECEVRPPSNRKVVMSKEATSMATCPSHRTNANNMLYTKVLCDPPKLSKKNTTPWAIALNTTVTVVSWQMLSHERF</sequence>
<keyword evidence="3" id="KW-1185">Reference proteome</keyword>
<dbReference type="EMBL" id="OZ020105">
    <property type="protein sequence ID" value="CAK9257453.1"/>
    <property type="molecule type" value="Genomic_DNA"/>
</dbReference>
<organism evidence="2 3">
    <name type="scientific">Sphagnum jensenii</name>
    <dbReference type="NCBI Taxonomy" id="128206"/>
    <lineage>
        <taxon>Eukaryota</taxon>
        <taxon>Viridiplantae</taxon>
        <taxon>Streptophyta</taxon>
        <taxon>Embryophyta</taxon>
        <taxon>Bryophyta</taxon>
        <taxon>Sphagnophytina</taxon>
        <taxon>Sphagnopsida</taxon>
        <taxon>Sphagnales</taxon>
        <taxon>Sphagnaceae</taxon>
        <taxon>Sphagnum</taxon>
    </lineage>
</organism>
<gene>
    <name evidence="2" type="ORF">CSSPJE1EN1_LOCUS2931</name>
</gene>
<evidence type="ECO:0000313" key="3">
    <source>
        <dbReference type="Proteomes" id="UP001497444"/>
    </source>
</evidence>
<evidence type="ECO:0000256" key="1">
    <source>
        <dbReference type="SAM" id="MobiDB-lite"/>
    </source>
</evidence>
<name>A0ABP0VSL6_9BRYO</name>
<proteinExistence type="predicted"/>
<feature type="compositionally biased region" description="Polar residues" evidence="1">
    <location>
        <begin position="1"/>
        <end position="12"/>
    </location>
</feature>
<accession>A0ABP0VSL6</accession>
<protein>
    <submittedName>
        <fullName evidence="2">Uncharacterized protein</fullName>
    </submittedName>
</protein>
<evidence type="ECO:0000313" key="2">
    <source>
        <dbReference type="EMBL" id="CAK9257453.1"/>
    </source>
</evidence>
<reference evidence="2" key="1">
    <citation type="submission" date="2024-02" db="EMBL/GenBank/DDBJ databases">
        <authorList>
            <consortium name="ELIXIR-Norway"/>
            <consortium name="Elixir Norway"/>
        </authorList>
    </citation>
    <scope>NUCLEOTIDE SEQUENCE</scope>
</reference>
<feature type="region of interest" description="Disordered" evidence="1">
    <location>
        <begin position="1"/>
        <end position="30"/>
    </location>
</feature>
<dbReference type="Proteomes" id="UP001497444">
    <property type="component" value="Chromosome 10"/>
</dbReference>